<organism evidence="11 12">
    <name type="scientific">Paenibacillus konkukensis</name>
    <dbReference type="NCBI Taxonomy" id="2020716"/>
    <lineage>
        <taxon>Bacteria</taxon>
        <taxon>Bacillati</taxon>
        <taxon>Bacillota</taxon>
        <taxon>Bacilli</taxon>
        <taxon>Bacillales</taxon>
        <taxon>Paenibacillaceae</taxon>
        <taxon>Paenibacillus</taxon>
    </lineage>
</organism>
<evidence type="ECO:0000256" key="2">
    <source>
        <dbReference type="ARBA" id="ARBA00010178"/>
    </source>
</evidence>
<evidence type="ECO:0000256" key="10">
    <source>
        <dbReference type="RuleBase" id="RU004175"/>
    </source>
</evidence>
<keyword evidence="8" id="KW-0368">Histidine biosynthesis</keyword>
<keyword evidence="8" id="KW-0520">NAD</keyword>
<dbReference type="PIRSF" id="PIRSF000099">
    <property type="entry name" value="Histidinol_dh"/>
    <property type="match status" value="1"/>
</dbReference>
<feature type="binding site" evidence="8">
    <location>
        <position position="408"/>
    </location>
    <ligand>
        <name>substrate</name>
    </ligand>
</feature>
<evidence type="ECO:0000256" key="3">
    <source>
        <dbReference type="ARBA" id="ARBA00012965"/>
    </source>
</evidence>
<keyword evidence="12" id="KW-1185">Reference proteome</keyword>
<dbReference type="InterPro" id="IPR022695">
    <property type="entry name" value="Histidinol_DH_monofunct"/>
</dbReference>
<feature type="active site" description="Proton acceptor" evidence="8">
    <location>
        <position position="320"/>
    </location>
</feature>
<evidence type="ECO:0000256" key="9">
    <source>
        <dbReference type="PIRNR" id="PIRNR000099"/>
    </source>
</evidence>
<dbReference type="GO" id="GO:0004399">
    <property type="term" value="F:histidinol dehydrogenase activity"/>
    <property type="evidence" value="ECO:0007669"/>
    <property type="project" value="UniProtKB-EC"/>
</dbReference>
<feature type="binding site" evidence="8">
    <location>
        <position position="230"/>
    </location>
    <ligand>
        <name>substrate</name>
    </ligand>
</feature>
<dbReference type="CDD" id="cd06572">
    <property type="entry name" value="Histidinol_dh"/>
    <property type="match status" value="1"/>
</dbReference>
<evidence type="ECO:0000313" key="12">
    <source>
        <dbReference type="Proteomes" id="UP001057134"/>
    </source>
</evidence>
<comment type="similarity">
    <text evidence="2 8 9 10">Belongs to the histidinol dehydrogenase family.</text>
</comment>
<dbReference type="SUPFAM" id="SSF53720">
    <property type="entry name" value="ALDH-like"/>
    <property type="match status" value="1"/>
</dbReference>
<feature type="binding site" evidence="8">
    <location>
        <position position="354"/>
    </location>
    <ligand>
        <name>Zn(2+)</name>
        <dbReference type="ChEBI" id="CHEBI:29105"/>
    </ligand>
</feature>
<dbReference type="NCBIfam" id="TIGR00069">
    <property type="entry name" value="hisD"/>
    <property type="match status" value="1"/>
</dbReference>
<dbReference type="Gene3D" id="3.40.50.1980">
    <property type="entry name" value="Nitrogenase molybdenum iron protein domain"/>
    <property type="match status" value="2"/>
</dbReference>
<evidence type="ECO:0000256" key="4">
    <source>
        <dbReference type="ARBA" id="ARBA00022723"/>
    </source>
</evidence>
<dbReference type="RefSeq" id="WP_249860074.1">
    <property type="nucleotide sequence ID" value="NZ_CP027059.1"/>
</dbReference>
<feature type="binding site" evidence="8">
    <location>
        <position position="255"/>
    </location>
    <ligand>
        <name>substrate</name>
    </ligand>
</feature>
<evidence type="ECO:0000256" key="1">
    <source>
        <dbReference type="ARBA" id="ARBA00003850"/>
    </source>
</evidence>
<dbReference type="HAMAP" id="MF_01024">
    <property type="entry name" value="HisD"/>
    <property type="match status" value="1"/>
</dbReference>
<evidence type="ECO:0000256" key="5">
    <source>
        <dbReference type="ARBA" id="ARBA00022833"/>
    </source>
</evidence>
<feature type="binding site" evidence="8">
    <location>
        <position position="120"/>
    </location>
    <ligand>
        <name>NAD(+)</name>
        <dbReference type="ChEBI" id="CHEBI:57540"/>
    </ligand>
</feature>
<feature type="binding site" evidence="8">
    <location>
        <position position="321"/>
    </location>
    <ligand>
        <name>substrate</name>
    </ligand>
</feature>
<dbReference type="PANTHER" id="PTHR21256:SF2">
    <property type="entry name" value="HISTIDINE BIOSYNTHESIS TRIFUNCTIONAL PROTEIN"/>
    <property type="match status" value="1"/>
</dbReference>
<dbReference type="Gene3D" id="1.20.5.1300">
    <property type="match status" value="1"/>
</dbReference>
<feature type="binding site" evidence="8">
    <location>
        <position position="184"/>
    </location>
    <ligand>
        <name>NAD(+)</name>
        <dbReference type="ChEBI" id="CHEBI:57540"/>
    </ligand>
</feature>
<keyword evidence="4 8" id="KW-0479">Metal-binding</keyword>
<dbReference type="InterPro" id="IPR001692">
    <property type="entry name" value="Histidinol_DH_CS"/>
</dbReference>
<feature type="binding site" evidence="8">
    <location>
        <position position="255"/>
    </location>
    <ligand>
        <name>Zn(2+)</name>
        <dbReference type="ChEBI" id="CHEBI:29105"/>
    </ligand>
</feature>
<feature type="binding site" evidence="8">
    <location>
        <position position="207"/>
    </location>
    <ligand>
        <name>NAD(+)</name>
        <dbReference type="ChEBI" id="CHEBI:57540"/>
    </ligand>
</feature>
<dbReference type="InterPro" id="IPR016161">
    <property type="entry name" value="Ald_DH/histidinol_DH"/>
</dbReference>
<dbReference type="PROSITE" id="PS00611">
    <property type="entry name" value="HISOL_DEHYDROGENASE"/>
    <property type="match status" value="1"/>
</dbReference>
<evidence type="ECO:0000313" key="11">
    <source>
        <dbReference type="EMBL" id="UQZ84294.1"/>
    </source>
</evidence>
<feature type="binding site" evidence="8">
    <location>
        <position position="354"/>
    </location>
    <ligand>
        <name>substrate</name>
    </ligand>
</feature>
<sequence>MKIMPASEFALKREVEYGSEEQNERVKSIIESVRREGDAALKRYAQQFDGVSIEELRVSAAEIEAAYAKVDESFLVAIREAADNVRRFHEKQKRSSWMDLQPDGSILGQVIRPLQRVGLYVPGGKAAYPSSVLMNAIPAQVAGVPEIVMVTPPATAGVEGIDPHILVAAAEAGVSEIYRVGGAQAVAALAYGTESIPAADKIVGPGNIYVALAKRYVFGAVDIDSIAGPSEIVVLADETADASYIAADLLSQAEHDEMASAILITPSPSLAEAVQAEVSRQLATLPKKAIAEQSIRDYGAILTVASLAEGINAVNRLAPEHLEILVSEPFQYLSAIENAGAIFLGPYSSEPVGDYFAGPNHVLPTNGTARFSSPLNVDDFMKKSSVIYYSKEALLANGDKIIALARHEGLEAHARAIQIRLEKEGNTRG</sequence>
<keyword evidence="5 8" id="KW-0862">Zinc</keyword>
<keyword evidence="8" id="KW-0028">Amino-acid biosynthesis</keyword>
<keyword evidence="6 8" id="KW-0560">Oxidoreductase</keyword>
<dbReference type="PRINTS" id="PR00083">
    <property type="entry name" value="HOLDHDRGNASE"/>
</dbReference>
<comment type="cofactor">
    <cofactor evidence="8">
        <name>Zn(2+)</name>
        <dbReference type="ChEBI" id="CHEBI:29105"/>
    </cofactor>
    <text evidence="8">Binds 1 zinc ion per subunit.</text>
</comment>
<dbReference type="Proteomes" id="UP001057134">
    <property type="component" value="Chromosome"/>
</dbReference>
<comment type="function">
    <text evidence="1 8">Catalyzes the sequential NAD-dependent oxidations of L-histidinol to L-histidinaldehyde and then to L-histidine.</text>
</comment>
<gene>
    <name evidence="11" type="primary">hisD_1</name>
    <name evidence="8" type="synonym">hisD</name>
    <name evidence="11" type="ORF">SK3146_03529</name>
</gene>
<evidence type="ECO:0000256" key="6">
    <source>
        <dbReference type="ARBA" id="ARBA00023002"/>
    </source>
</evidence>
<dbReference type="EMBL" id="CP027059">
    <property type="protein sequence ID" value="UQZ84294.1"/>
    <property type="molecule type" value="Genomic_DNA"/>
</dbReference>
<feature type="binding site" evidence="8">
    <location>
        <position position="413"/>
    </location>
    <ligand>
        <name>Zn(2+)</name>
        <dbReference type="ChEBI" id="CHEBI:29105"/>
    </ligand>
</feature>
<dbReference type="InterPro" id="IPR012131">
    <property type="entry name" value="Hstdl_DH"/>
</dbReference>
<evidence type="ECO:0000256" key="7">
    <source>
        <dbReference type="ARBA" id="ARBA00049489"/>
    </source>
</evidence>
<dbReference type="PANTHER" id="PTHR21256">
    <property type="entry name" value="HISTIDINOL DEHYDROGENASE HDH"/>
    <property type="match status" value="1"/>
</dbReference>
<protein>
    <recommendedName>
        <fullName evidence="3 8">Histidinol dehydrogenase</fullName>
        <shortName evidence="8">HDH</shortName>
        <ecNumber evidence="3 8">1.1.1.23</ecNumber>
    </recommendedName>
</protein>
<evidence type="ECO:0000256" key="8">
    <source>
        <dbReference type="HAMAP-Rule" id="MF_01024"/>
    </source>
</evidence>
<feature type="active site" description="Proton acceptor" evidence="8">
    <location>
        <position position="321"/>
    </location>
</feature>
<feature type="binding site" evidence="8">
    <location>
        <position position="252"/>
    </location>
    <ligand>
        <name>Zn(2+)</name>
        <dbReference type="ChEBI" id="CHEBI:29105"/>
    </ligand>
</feature>
<dbReference type="Pfam" id="PF00815">
    <property type="entry name" value="Histidinol_dh"/>
    <property type="match status" value="1"/>
</dbReference>
<dbReference type="EC" id="1.1.1.23" evidence="3 8"/>
<reference evidence="11" key="2">
    <citation type="journal article" date="2021" name="J Anim Sci Technol">
        <title>Complete genome sequence of Paenibacillus konkukensis sp. nov. SK3146 as a potential probiotic strain.</title>
        <authorList>
            <person name="Jung H.I."/>
            <person name="Park S."/>
            <person name="Niu K.M."/>
            <person name="Lee S.W."/>
            <person name="Kothari D."/>
            <person name="Yi K.J."/>
            <person name="Kim S.K."/>
        </authorList>
    </citation>
    <scope>NUCLEOTIDE SEQUENCE</scope>
    <source>
        <strain evidence="11">SK3146</strain>
    </source>
</reference>
<name>A0ABY4RP96_9BACL</name>
<proteinExistence type="inferred from homology"/>
<feature type="binding site" evidence="8">
    <location>
        <position position="413"/>
    </location>
    <ligand>
        <name>substrate</name>
    </ligand>
</feature>
<reference evidence="11" key="1">
    <citation type="submission" date="2018-02" db="EMBL/GenBank/DDBJ databases">
        <authorList>
            <person name="Kim S.-K."/>
            <person name="Jung H.-I."/>
            <person name="Lee S.-W."/>
        </authorList>
    </citation>
    <scope>NUCLEOTIDE SEQUENCE</scope>
    <source>
        <strain evidence="11">SK3146</strain>
    </source>
</reference>
<comment type="pathway">
    <text evidence="8">Amino-acid biosynthesis; L-histidine biosynthesis; L-histidine from 5-phospho-alpha-D-ribose 1-diphosphate: step 9/9.</text>
</comment>
<feature type="binding site" evidence="8">
    <location>
        <position position="252"/>
    </location>
    <ligand>
        <name>substrate</name>
    </ligand>
</feature>
<comment type="catalytic activity">
    <reaction evidence="7 8">
        <text>L-histidinol + 2 NAD(+) + H2O = L-histidine + 2 NADH + 3 H(+)</text>
        <dbReference type="Rhea" id="RHEA:20641"/>
        <dbReference type="ChEBI" id="CHEBI:15377"/>
        <dbReference type="ChEBI" id="CHEBI:15378"/>
        <dbReference type="ChEBI" id="CHEBI:57540"/>
        <dbReference type="ChEBI" id="CHEBI:57595"/>
        <dbReference type="ChEBI" id="CHEBI:57699"/>
        <dbReference type="ChEBI" id="CHEBI:57945"/>
        <dbReference type="EC" id="1.1.1.23"/>
    </reaction>
</comment>
<accession>A0ABY4RP96</accession>